<name>A0ABD5NFQ0_9EURY</name>
<organism evidence="2 3">
    <name type="scientific">Halobacterium litoreum</name>
    <dbReference type="NCBI Taxonomy" id="2039234"/>
    <lineage>
        <taxon>Archaea</taxon>
        <taxon>Methanobacteriati</taxon>
        <taxon>Methanobacteriota</taxon>
        <taxon>Stenosarchaea group</taxon>
        <taxon>Halobacteria</taxon>
        <taxon>Halobacteriales</taxon>
        <taxon>Halobacteriaceae</taxon>
        <taxon>Halobacterium</taxon>
    </lineage>
</organism>
<protein>
    <submittedName>
        <fullName evidence="2">Uncharacterized protein</fullName>
    </submittedName>
</protein>
<proteinExistence type="predicted"/>
<accession>A0ABD5NFQ0</accession>
<reference evidence="2 3" key="1">
    <citation type="journal article" date="2019" name="Int. J. Syst. Evol. Microbiol.">
        <title>The Global Catalogue of Microorganisms (GCM) 10K type strain sequencing project: providing services to taxonomists for standard genome sequencing and annotation.</title>
        <authorList>
            <consortium name="The Broad Institute Genomics Platform"/>
            <consortium name="The Broad Institute Genome Sequencing Center for Infectious Disease"/>
            <person name="Wu L."/>
            <person name="Ma J."/>
        </authorList>
    </citation>
    <scope>NUCLEOTIDE SEQUENCE [LARGE SCALE GENOMIC DNA]</scope>
    <source>
        <strain evidence="2 3">CGMCC 1.12562</strain>
    </source>
</reference>
<feature type="transmembrane region" description="Helical" evidence="1">
    <location>
        <begin position="55"/>
        <end position="76"/>
    </location>
</feature>
<keyword evidence="1" id="KW-0472">Membrane</keyword>
<evidence type="ECO:0000256" key="1">
    <source>
        <dbReference type="SAM" id="Phobius"/>
    </source>
</evidence>
<keyword evidence="3" id="KW-1185">Reference proteome</keyword>
<dbReference type="RefSeq" id="WP_232570836.1">
    <property type="nucleotide sequence ID" value="NZ_CP089466.1"/>
</dbReference>
<dbReference type="EMBL" id="JBHRWN010000002">
    <property type="protein sequence ID" value="MFC3478046.1"/>
    <property type="molecule type" value="Genomic_DNA"/>
</dbReference>
<evidence type="ECO:0000313" key="3">
    <source>
        <dbReference type="Proteomes" id="UP001595660"/>
    </source>
</evidence>
<comment type="caution">
    <text evidence="2">The sequence shown here is derived from an EMBL/GenBank/DDBJ whole genome shotgun (WGS) entry which is preliminary data.</text>
</comment>
<dbReference type="AlphaFoldDB" id="A0ABD5NFQ0"/>
<dbReference type="Proteomes" id="UP001595660">
    <property type="component" value="Unassembled WGS sequence"/>
</dbReference>
<evidence type="ECO:0000313" key="2">
    <source>
        <dbReference type="EMBL" id="MFC3478046.1"/>
    </source>
</evidence>
<keyword evidence="1" id="KW-1133">Transmembrane helix</keyword>
<dbReference type="GeneID" id="69118954"/>
<keyword evidence="1" id="KW-0812">Transmembrane</keyword>
<feature type="transmembrane region" description="Helical" evidence="1">
    <location>
        <begin position="12"/>
        <end position="35"/>
    </location>
</feature>
<gene>
    <name evidence="2" type="ORF">ACFOKC_09955</name>
</gene>
<sequence>MGILDSVGELVGSVIAVALLLVLAIVSFFVTVFIVQAGADLAGYDPSGDFVTLSAAVLTAGAIVGGASPLTATAGLE</sequence>